<name>A0A1F5G4I2_9BACT</name>
<dbReference type="InterPro" id="IPR048846">
    <property type="entry name" value="PaaX-like_central"/>
</dbReference>
<dbReference type="Proteomes" id="UP000179102">
    <property type="component" value="Unassembled WGS sequence"/>
</dbReference>
<dbReference type="PANTHER" id="PTHR30319">
    <property type="entry name" value="PHENYLACETIC ACID REGULATOR-RELATED TRANSCRIPTIONAL REPRESSOR"/>
    <property type="match status" value="1"/>
</dbReference>
<gene>
    <name evidence="2" type="ORF">A2870_02320</name>
</gene>
<sequence length="200" mass="23506">MEKLEVGKDLNFKLTLLHPIGYYSVMVKNRLKDAILLALEKSIDGAVMFAEFYENPRRFVWYGPDYFNKSALSTSLSRLRKKGMVEKIVDGEKVILRLTEAGRDWVLKNKGEDDLNWDGFWRFVIFDIPEKHRKIRSALRLKLKEWGFAPWQKSVWATKKPLTEQIRQLVRDLKVEEWVLVIESDNVGKSHLLVRSARKV</sequence>
<dbReference type="Gene3D" id="3.30.70.2650">
    <property type="match status" value="1"/>
</dbReference>
<reference evidence="2 3" key="1">
    <citation type="journal article" date="2016" name="Nat. Commun.">
        <title>Thousands of microbial genomes shed light on interconnected biogeochemical processes in an aquifer system.</title>
        <authorList>
            <person name="Anantharaman K."/>
            <person name="Brown C.T."/>
            <person name="Hug L.A."/>
            <person name="Sharon I."/>
            <person name="Castelle C.J."/>
            <person name="Probst A.J."/>
            <person name="Thomas B.C."/>
            <person name="Singh A."/>
            <person name="Wilkins M.J."/>
            <person name="Karaoz U."/>
            <person name="Brodie E.L."/>
            <person name="Williams K.H."/>
            <person name="Hubbard S.S."/>
            <person name="Banfield J.F."/>
        </authorList>
    </citation>
    <scope>NUCLEOTIDE SEQUENCE [LARGE SCALE GENOMIC DNA]</scope>
</reference>
<proteinExistence type="predicted"/>
<dbReference type="SUPFAM" id="SSF46785">
    <property type="entry name" value="Winged helix' DNA-binding domain"/>
    <property type="match status" value="1"/>
</dbReference>
<dbReference type="AlphaFoldDB" id="A0A1F5G4I2"/>
<evidence type="ECO:0000259" key="1">
    <source>
        <dbReference type="Pfam" id="PF20803"/>
    </source>
</evidence>
<dbReference type="GO" id="GO:0006351">
    <property type="term" value="P:DNA-templated transcription"/>
    <property type="evidence" value="ECO:0007669"/>
    <property type="project" value="TreeGrafter"/>
</dbReference>
<dbReference type="Pfam" id="PF20803">
    <property type="entry name" value="PaaX_M"/>
    <property type="match status" value="1"/>
</dbReference>
<dbReference type="PANTHER" id="PTHR30319:SF1">
    <property type="entry name" value="TRANSCRIPTIONAL REPRESSOR PAAX"/>
    <property type="match status" value="1"/>
</dbReference>
<evidence type="ECO:0000313" key="2">
    <source>
        <dbReference type="EMBL" id="OGD86790.1"/>
    </source>
</evidence>
<feature type="domain" description="Transcriptional repressor PaaX-like central Cas2-like" evidence="1">
    <location>
        <begin position="116"/>
        <end position="190"/>
    </location>
</feature>
<dbReference type="Gene3D" id="1.10.10.10">
    <property type="entry name" value="Winged helix-like DNA-binding domain superfamily/Winged helix DNA-binding domain"/>
    <property type="match status" value="1"/>
</dbReference>
<dbReference type="EMBL" id="MFAZ01000031">
    <property type="protein sequence ID" value="OGD86790.1"/>
    <property type="molecule type" value="Genomic_DNA"/>
</dbReference>
<comment type="caution">
    <text evidence="2">The sequence shown here is derived from an EMBL/GenBank/DDBJ whole genome shotgun (WGS) entry which is preliminary data.</text>
</comment>
<evidence type="ECO:0000313" key="3">
    <source>
        <dbReference type="Proteomes" id="UP000179102"/>
    </source>
</evidence>
<dbReference type="STRING" id="1797711.A2870_02320"/>
<organism evidence="2 3">
    <name type="scientific">Candidatus Curtissbacteria bacterium RIFCSPHIGHO2_01_FULL_41_11</name>
    <dbReference type="NCBI Taxonomy" id="1797711"/>
    <lineage>
        <taxon>Bacteria</taxon>
        <taxon>Candidatus Curtissiibacteriota</taxon>
    </lineage>
</organism>
<accession>A0A1F5G4I2</accession>
<dbReference type="InterPro" id="IPR036390">
    <property type="entry name" value="WH_DNA-bd_sf"/>
</dbReference>
<dbReference type="InterPro" id="IPR036388">
    <property type="entry name" value="WH-like_DNA-bd_sf"/>
</dbReference>
<protein>
    <recommendedName>
        <fullName evidence="1">Transcriptional repressor PaaX-like central Cas2-like domain-containing protein</fullName>
    </recommendedName>
</protein>